<protein>
    <recommendedName>
        <fullName evidence="3">CRISPR system Cms protein Csm2</fullName>
    </recommendedName>
    <alternativeName>
        <fullName evidence="6">CRISPR type III A-associated protein Csm2</fullName>
    </alternativeName>
</protein>
<keyword evidence="5" id="KW-0051">Antiviral defense</keyword>
<name>A0A1E3X5U7_9BACT</name>
<sequence>MEFWKNKEEKQLNPDLFSSNAEILAKKIYDEGSNKINKPSQIRKFYNEVLRFDNMLKENPNPDEFYNILPYLKMLNAKVAYALGRNLVSNGFKDFISDSLKQIKDKEDFDAFAGLFEAFMGYYKYFRPSEGGGR</sequence>
<dbReference type="NCBIfam" id="TIGR01870">
    <property type="entry name" value="cas_TM1810_Csm2"/>
    <property type="match status" value="1"/>
</dbReference>
<dbReference type="AlphaFoldDB" id="A0A1E3X5U7"/>
<evidence type="ECO:0000256" key="4">
    <source>
        <dbReference type="ARBA" id="ARBA00022884"/>
    </source>
</evidence>
<dbReference type="Proteomes" id="UP000094056">
    <property type="component" value="Unassembled WGS sequence"/>
</dbReference>
<evidence type="ECO:0000313" key="8">
    <source>
        <dbReference type="Proteomes" id="UP000094056"/>
    </source>
</evidence>
<organism evidence="7 8">
    <name type="scientific">Candidatus Scalindua rubra</name>
    <dbReference type="NCBI Taxonomy" id="1872076"/>
    <lineage>
        <taxon>Bacteria</taxon>
        <taxon>Pseudomonadati</taxon>
        <taxon>Planctomycetota</taxon>
        <taxon>Candidatus Brocadiia</taxon>
        <taxon>Candidatus Brocadiales</taxon>
        <taxon>Candidatus Scalinduaceae</taxon>
        <taxon>Candidatus Scalindua</taxon>
    </lineage>
</organism>
<keyword evidence="4" id="KW-0694">RNA-binding</keyword>
<dbReference type="GO" id="GO:0051607">
    <property type="term" value="P:defense response to virus"/>
    <property type="evidence" value="ECO:0007669"/>
    <property type="project" value="UniProtKB-KW"/>
</dbReference>
<comment type="similarity">
    <text evidence="2">Belongs to the CRISPR-associated Csm2 family.</text>
</comment>
<evidence type="ECO:0000256" key="1">
    <source>
        <dbReference type="ARBA" id="ARBA00003640"/>
    </source>
</evidence>
<comment type="caution">
    <text evidence="7">The sequence shown here is derived from an EMBL/GenBank/DDBJ whole genome shotgun (WGS) entry which is preliminary data.</text>
</comment>
<gene>
    <name evidence="7" type="ORF">SCARUB_03952</name>
</gene>
<dbReference type="GO" id="GO:0003723">
    <property type="term" value="F:RNA binding"/>
    <property type="evidence" value="ECO:0007669"/>
    <property type="project" value="UniProtKB-KW"/>
</dbReference>
<evidence type="ECO:0000313" key="7">
    <source>
        <dbReference type="EMBL" id="ODS30929.1"/>
    </source>
</evidence>
<evidence type="ECO:0000256" key="3">
    <source>
        <dbReference type="ARBA" id="ARBA00016118"/>
    </source>
</evidence>
<accession>A0A1E3X5U7</accession>
<evidence type="ECO:0000256" key="6">
    <source>
        <dbReference type="ARBA" id="ARBA00031723"/>
    </source>
</evidence>
<dbReference type="EMBL" id="MAYW01000160">
    <property type="protein sequence ID" value="ODS30929.1"/>
    <property type="molecule type" value="Genomic_DNA"/>
</dbReference>
<dbReference type="InterPro" id="IPR010149">
    <property type="entry name" value="CRISPR-assoc_prot_Csm2_III-A"/>
</dbReference>
<evidence type="ECO:0000256" key="2">
    <source>
        <dbReference type="ARBA" id="ARBA00006896"/>
    </source>
</evidence>
<dbReference type="Pfam" id="PF03750">
    <property type="entry name" value="Csm2_III-A"/>
    <property type="match status" value="1"/>
</dbReference>
<proteinExistence type="inferred from homology"/>
<reference evidence="7 8" key="1">
    <citation type="submission" date="2016-07" db="EMBL/GenBank/DDBJ databases">
        <title>Draft genome of Scalindua rubra, obtained from a brine-seawater interface in the Red Sea, sheds light on salt adaptation in anammox bacteria.</title>
        <authorList>
            <person name="Speth D.R."/>
            <person name="Lagkouvardos I."/>
            <person name="Wang Y."/>
            <person name="Qian P.-Y."/>
            <person name="Dutilh B.E."/>
            <person name="Jetten M.S."/>
        </authorList>
    </citation>
    <scope>NUCLEOTIDE SEQUENCE [LARGE SCALE GENOMIC DNA]</scope>
    <source>
        <strain evidence="7">BSI-1</strain>
    </source>
</reference>
<comment type="function">
    <text evidence="1">This subunit may be involved in monitoring complementarity of crRNA and target RNA.</text>
</comment>
<evidence type="ECO:0000256" key="5">
    <source>
        <dbReference type="ARBA" id="ARBA00023118"/>
    </source>
</evidence>